<keyword evidence="2 5" id="KW-0489">Methyltransferase</keyword>
<dbReference type="Gene3D" id="3.30.1330.30">
    <property type="match status" value="1"/>
</dbReference>
<evidence type="ECO:0000259" key="4">
    <source>
        <dbReference type="SMART" id="SM00967"/>
    </source>
</evidence>
<dbReference type="SMART" id="SM00967">
    <property type="entry name" value="SpoU_sub_bind"/>
    <property type="match status" value="1"/>
</dbReference>
<dbReference type="InterPro" id="IPR053888">
    <property type="entry name" value="MRM3-like_sub_bind"/>
</dbReference>
<evidence type="ECO:0000313" key="5">
    <source>
        <dbReference type="EMBL" id="HIX65980.1"/>
    </source>
</evidence>
<dbReference type="InterPro" id="IPR029026">
    <property type="entry name" value="tRNA_m1G_MTases_N"/>
</dbReference>
<dbReference type="EMBL" id="DXES01000153">
    <property type="protein sequence ID" value="HIX65980.1"/>
    <property type="molecule type" value="Genomic_DNA"/>
</dbReference>
<reference evidence="5" key="2">
    <citation type="submission" date="2021-04" db="EMBL/GenBank/DDBJ databases">
        <authorList>
            <person name="Gilroy R."/>
        </authorList>
    </citation>
    <scope>NUCLEOTIDE SEQUENCE</scope>
    <source>
        <strain evidence="5">CHK188-5543</strain>
    </source>
</reference>
<evidence type="ECO:0000313" key="6">
    <source>
        <dbReference type="Proteomes" id="UP000886800"/>
    </source>
</evidence>
<sequence length="267" mass="28589">MREKEILSRENPSVKRYTALAASRAERKKQGLFITEGVKLTQEALQAGYPPVELLATREAWERAAGRLAPYAGRAESLCWISSGVEAKLADAVTPQGVFGVFRQLDKGAQPVTISSDGRYLLLESLQDPGNLGTVLRTAAAFGVDGVFLSPGCPDPFSPKVLRASMGGVFKLPVQIARLEEVLAQLAQAGVPAYAAALRPGALPPQRLPRQGGCAVVIGNEGNGLPQERIDQCGRTVMIPMEPGNESLNAAMAAGILLWELYRDRII</sequence>
<dbReference type="Proteomes" id="UP000886800">
    <property type="component" value="Unassembled WGS sequence"/>
</dbReference>
<comment type="caution">
    <text evidence="5">The sequence shown here is derived from an EMBL/GenBank/DDBJ whole genome shotgun (WGS) entry which is preliminary data.</text>
</comment>
<dbReference type="CDD" id="cd18095">
    <property type="entry name" value="SpoU-like_rRNA-MTase"/>
    <property type="match status" value="1"/>
</dbReference>
<dbReference type="InterPro" id="IPR001537">
    <property type="entry name" value="SpoU_MeTrfase"/>
</dbReference>
<dbReference type="SUPFAM" id="SSF75217">
    <property type="entry name" value="alpha/beta knot"/>
    <property type="match status" value="1"/>
</dbReference>
<dbReference type="InterPro" id="IPR013123">
    <property type="entry name" value="SpoU_subst-bd"/>
</dbReference>
<comment type="similarity">
    <text evidence="1">Belongs to the class IV-like SAM-binding methyltransferase superfamily. RNA methyltransferase TrmH family.</text>
</comment>
<feature type="domain" description="RNA 2-O ribose methyltransferase substrate binding" evidence="4">
    <location>
        <begin position="34"/>
        <end position="108"/>
    </location>
</feature>
<keyword evidence="3" id="KW-0808">Transferase</keyword>
<dbReference type="GO" id="GO:0003723">
    <property type="term" value="F:RNA binding"/>
    <property type="evidence" value="ECO:0007669"/>
    <property type="project" value="InterPro"/>
</dbReference>
<dbReference type="InterPro" id="IPR029028">
    <property type="entry name" value="Alpha/beta_knot_MTases"/>
</dbReference>
<accession>A0A9D2B7C4</accession>
<organism evidence="5 6">
    <name type="scientific">Candidatus Anaerotruncus excrementipullorum</name>
    <dbReference type="NCBI Taxonomy" id="2838465"/>
    <lineage>
        <taxon>Bacteria</taxon>
        <taxon>Bacillati</taxon>
        <taxon>Bacillota</taxon>
        <taxon>Clostridia</taxon>
        <taxon>Eubacteriales</taxon>
        <taxon>Oscillospiraceae</taxon>
        <taxon>Anaerotruncus</taxon>
    </lineage>
</organism>
<dbReference type="PANTHER" id="PTHR43191:SF2">
    <property type="entry name" value="RRNA METHYLTRANSFERASE 3, MITOCHONDRIAL"/>
    <property type="match status" value="1"/>
</dbReference>
<evidence type="ECO:0000256" key="3">
    <source>
        <dbReference type="ARBA" id="ARBA00022679"/>
    </source>
</evidence>
<dbReference type="PANTHER" id="PTHR43191">
    <property type="entry name" value="RRNA METHYLTRANSFERASE 3"/>
    <property type="match status" value="1"/>
</dbReference>
<evidence type="ECO:0000256" key="1">
    <source>
        <dbReference type="ARBA" id="ARBA00007228"/>
    </source>
</evidence>
<dbReference type="InterPro" id="IPR029064">
    <property type="entry name" value="Ribosomal_eL30-like_sf"/>
</dbReference>
<dbReference type="Pfam" id="PF00588">
    <property type="entry name" value="SpoU_methylase"/>
    <property type="match status" value="1"/>
</dbReference>
<evidence type="ECO:0000256" key="2">
    <source>
        <dbReference type="ARBA" id="ARBA00022603"/>
    </source>
</evidence>
<dbReference type="GO" id="GO:0006396">
    <property type="term" value="P:RNA processing"/>
    <property type="evidence" value="ECO:0007669"/>
    <property type="project" value="InterPro"/>
</dbReference>
<dbReference type="SUPFAM" id="SSF55315">
    <property type="entry name" value="L30e-like"/>
    <property type="match status" value="1"/>
</dbReference>
<dbReference type="AlphaFoldDB" id="A0A9D2B7C4"/>
<dbReference type="GO" id="GO:0032259">
    <property type="term" value="P:methylation"/>
    <property type="evidence" value="ECO:0007669"/>
    <property type="project" value="UniProtKB-KW"/>
</dbReference>
<dbReference type="GO" id="GO:0005737">
    <property type="term" value="C:cytoplasm"/>
    <property type="evidence" value="ECO:0007669"/>
    <property type="project" value="UniProtKB-ARBA"/>
</dbReference>
<dbReference type="GO" id="GO:0008173">
    <property type="term" value="F:RNA methyltransferase activity"/>
    <property type="evidence" value="ECO:0007669"/>
    <property type="project" value="InterPro"/>
</dbReference>
<protein>
    <submittedName>
        <fullName evidence="5">RNA methyltransferase</fullName>
    </submittedName>
</protein>
<name>A0A9D2B7C4_9FIRM</name>
<reference evidence="5" key="1">
    <citation type="journal article" date="2021" name="PeerJ">
        <title>Extensive microbial diversity within the chicken gut microbiome revealed by metagenomics and culture.</title>
        <authorList>
            <person name="Gilroy R."/>
            <person name="Ravi A."/>
            <person name="Getino M."/>
            <person name="Pursley I."/>
            <person name="Horton D.L."/>
            <person name="Alikhan N.F."/>
            <person name="Baker D."/>
            <person name="Gharbi K."/>
            <person name="Hall N."/>
            <person name="Watson M."/>
            <person name="Adriaenssens E.M."/>
            <person name="Foster-Nyarko E."/>
            <person name="Jarju S."/>
            <person name="Secka A."/>
            <person name="Antonio M."/>
            <person name="Oren A."/>
            <person name="Chaudhuri R.R."/>
            <person name="La Ragione R."/>
            <person name="Hildebrand F."/>
            <person name="Pallen M.J."/>
        </authorList>
    </citation>
    <scope>NUCLEOTIDE SEQUENCE</scope>
    <source>
        <strain evidence="5">CHK188-5543</strain>
    </source>
</reference>
<dbReference type="Pfam" id="PF22435">
    <property type="entry name" value="MRM3-like_sub_bind"/>
    <property type="match status" value="1"/>
</dbReference>
<gene>
    <name evidence="5" type="ORF">H9736_06995</name>
</gene>
<dbReference type="InterPro" id="IPR051259">
    <property type="entry name" value="rRNA_Methyltransferase"/>
</dbReference>
<dbReference type="Gene3D" id="3.40.1280.10">
    <property type="match status" value="1"/>
</dbReference>
<proteinExistence type="inferred from homology"/>